<gene>
    <name evidence="1" type="ORF">RDV89_15225</name>
</gene>
<name>A0ABU3PZ57_9ACTN</name>
<protein>
    <recommendedName>
        <fullName evidence="3">GNAT family N-acetyltransferase</fullName>
    </recommendedName>
</protein>
<proteinExistence type="predicted"/>
<dbReference type="RefSeq" id="WP_315734189.1">
    <property type="nucleotide sequence ID" value="NZ_JAVYII010000006.1"/>
</dbReference>
<comment type="caution">
    <text evidence="1">The sequence shown here is derived from an EMBL/GenBank/DDBJ whole genome shotgun (WGS) entry which is preliminary data.</text>
</comment>
<dbReference type="Gene3D" id="3.40.710.10">
    <property type="entry name" value="DD-peptidase/beta-lactamase superfamily"/>
    <property type="match status" value="1"/>
</dbReference>
<reference evidence="1 2" key="1">
    <citation type="submission" date="2023-08" db="EMBL/GenBank/DDBJ databases">
        <title>Nocardioides seae sp. nov., a bacterium isolated from a soil.</title>
        <authorList>
            <person name="Wang X."/>
        </authorList>
    </citation>
    <scope>NUCLEOTIDE SEQUENCE [LARGE SCALE GENOMIC DNA]</scope>
    <source>
        <strain evidence="1 2">YZH12</strain>
    </source>
</reference>
<organism evidence="1 2">
    <name type="scientific">Nocardioides imazamoxiresistens</name>
    <dbReference type="NCBI Taxonomy" id="3231893"/>
    <lineage>
        <taxon>Bacteria</taxon>
        <taxon>Bacillati</taxon>
        <taxon>Actinomycetota</taxon>
        <taxon>Actinomycetes</taxon>
        <taxon>Propionibacteriales</taxon>
        <taxon>Nocardioidaceae</taxon>
        <taxon>Nocardioides</taxon>
    </lineage>
</organism>
<evidence type="ECO:0000313" key="2">
    <source>
        <dbReference type="Proteomes" id="UP001268542"/>
    </source>
</evidence>
<sequence>MTTHFDRVGAAQVVLDLWRSALAPTVRRWSLVVSAPDLLEVTHDEMAVYDGGGALAPFLAVQAVDRGIDPQAVVGPLADAVRPVPGEVPLTSATDALLALVGGPRAVNERLRRTAYRTRVRPTGATVLPAEHAEMLAALAGNPAYDAVRTALAADAPWGLAAWVSSETVLWHVQAWTATTRHGGAVLALPDGAELAVHCFTEVEPAPLTLADPTYAAMGRAFALTLRELGLGGLVSAPGL</sequence>
<accession>A0ABU3PZ57</accession>
<dbReference type="Proteomes" id="UP001268542">
    <property type="component" value="Unassembled WGS sequence"/>
</dbReference>
<dbReference type="InterPro" id="IPR012338">
    <property type="entry name" value="Beta-lactam/transpept-like"/>
</dbReference>
<keyword evidence="2" id="KW-1185">Reference proteome</keyword>
<evidence type="ECO:0000313" key="1">
    <source>
        <dbReference type="EMBL" id="MDT9594434.1"/>
    </source>
</evidence>
<evidence type="ECO:0008006" key="3">
    <source>
        <dbReference type="Google" id="ProtNLM"/>
    </source>
</evidence>
<dbReference type="EMBL" id="JAVYII010000006">
    <property type="protein sequence ID" value="MDT9594434.1"/>
    <property type="molecule type" value="Genomic_DNA"/>
</dbReference>